<feature type="signal peptide" evidence="2">
    <location>
        <begin position="1"/>
        <end position="26"/>
    </location>
</feature>
<accession>A0A0H4KRB3</accession>
<feature type="compositionally biased region" description="Low complexity" evidence="1">
    <location>
        <begin position="56"/>
        <end position="77"/>
    </location>
</feature>
<dbReference type="InterPro" id="IPR014044">
    <property type="entry name" value="CAP_dom"/>
</dbReference>
<name>A0A0H4KRB3_9BACI</name>
<feature type="chain" id="PRO_5043724783" evidence="2">
    <location>
        <begin position="27"/>
        <end position="215"/>
    </location>
</feature>
<protein>
    <submittedName>
        <fullName evidence="3">Uncharacterized protein</fullName>
    </submittedName>
</protein>
<dbReference type="RefSeq" id="WP_019390580.1">
    <property type="nucleotide sequence ID" value="NZ_ALIM01000002.1"/>
</dbReference>
<evidence type="ECO:0000313" key="4">
    <source>
        <dbReference type="Proteomes" id="UP000036202"/>
    </source>
</evidence>
<reference evidence="3 4" key="1">
    <citation type="journal article" date="2015" name="PLoS ONE">
        <title>Genome Sequence of Bacillus endophyticus and Analysis of Its Companion Mechanism in the Ketogulonigenium vulgare-Bacillus Strain Consortium.</title>
        <authorList>
            <person name="Jia N."/>
            <person name="Du J."/>
            <person name="Ding M.Z."/>
            <person name="Gao F."/>
            <person name="Yuan Y.J."/>
        </authorList>
    </citation>
    <scope>NUCLEOTIDE SEQUENCE [LARGE SCALE GENOMIC DNA]</scope>
    <source>
        <strain evidence="3 4">Hbe603</strain>
    </source>
</reference>
<dbReference type="InterPro" id="IPR014258">
    <property type="entry name" value="CAP_domain_YkwD-like"/>
</dbReference>
<gene>
    <name evidence="3" type="ORF">BEH_02670</name>
</gene>
<dbReference type="PATRIC" id="fig|135735.6.peg.494"/>
<sequence length="215" mass="23481">MKKLRVLTVAGVMSLGIVGATGQADAASVQNSQMKEHTYSYTVPCDGSTVNSGDVTKTATPTTEKQTKTAAPTEKQTNAAENQAESSDSSQYAEQVVQLVNKEREKQGLKPVTLDKELSDVATKKSEDMKAKGYFDHTSPTYGSPFDMMKQFGIEYKSAGENIAKGQQTPEEVMNSWMNSDGHRKNILNPSFTHIGVGYVEDGNSTYWTQMFIGK</sequence>
<dbReference type="Gene3D" id="3.40.33.10">
    <property type="entry name" value="CAP"/>
    <property type="match status" value="1"/>
</dbReference>
<proteinExistence type="predicted"/>
<dbReference type="PANTHER" id="PTHR31157">
    <property type="entry name" value="SCP DOMAIN-CONTAINING PROTEIN"/>
    <property type="match status" value="1"/>
</dbReference>
<keyword evidence="4" id="KW-1185">Reference proteome</keyword>
<dbReference type="EMBL" id="CP011974">
    <property type="protein sequence ID" value="AKO94934.2"/>
    <property type="molecule type" value="Genomic_DNA"/>
</dbReference>
<reference evidence="4" key="2">
    <citation type="submission" date="2015-06" db="EMBL/GenBank/DDBJ databases">
        <title>Genome Sequence of Bacillus endophyticus and Analysis of its Companion Mechanism in the Ketogulonigenium vulgare-Bacillus strain Consortium.</title>
        <authorList>
            <person name="Jia N."/>
            <person name="Du J."/>
            <person name="Ding M.-Z."/>
            <person name="Gao F."/>
            <person name="Yuan Y.-J."/>
        </authorList>
    </citation>
    <scope>NUCLEOTIDE SEQUENCE [LARGE SCALE GENOMIC DNA]</scope>
    <source>
        <strain evidence="4">Hbe603</strain>
    </source>
</reference>
<evidence type="ECO:0000256" key="1">
    <source>
        <dbReference type="SAM" id="MobiDB-lite"/>
    </source>
</evidence>
<organism evidence="3 4">
    <name type="scientific">Priestia filamentosa</name>
    <dbReference type="NCBI Taxonomy" id="1402861"/>
    <lineage>
        <taxon>Bacteria</taxon>
        <taxon>Bacillati</taxon>
        <taxon>Bacillota</taxon>
        <taxon>Bacilli</taxon>
        <taxon>Bacillales</taxon>
        <taxon>Bacillaceae</taxon>
        <taxon>Priestia</taxon>
    </lineage>
</organism>
<dbReference type="NCBIfam" id="TIGR02909">
    <property type="entry name" value="spore_YkwD"/>
    <property type="match status" value="1"/>
</dbReference>
<dbReference type="OrthoDB" id="9783944at2"/>
<dbReference type="Pfam" id="PF00188">
    <property type="entry name" value="CAP"/>
    <property type="match status" value="1"/>
</dbReference>
<feature type="compositionally biased region" description="Polar residues" evidence="1">
    <location>
        <begin position="78"/>
        <end position="93"/>
    </location>
</feature>
<dbReference type="Proteomes" id="UP000036202">
    <property type="component" value="Chromosome"/>
</dbReference>
<feature type="region of interest" description="Disordered" evidence="1">
    <location>
        <begin position="50"/>
        <end position="93"/>
    </location>
</feature>
<dbReference type="AlphaFoldDB" id="A0A0H4KRB3"/>
<dbReference type="KEGG" id="beo:BEH_02670"/>
<evidence type="ECO:0000313" key="3">
    <source>
        <dbReference type="EMBL" id="AKO94934.2"/>
    </source>
</evidence>
<dbReference type="SUPFAM" id="SSF55797">
    <property type="entry name" value="PR-1-like"/>
    <property type="match status" value="1"/>
</dbReference>
<dbReference type="InterPro" id="IPR035940">
    <property type="entry name" value="CAP_sf"/>
</dbReference>
<dbReference type="PANTHER" id="PTHR31157:SF1">
    <property type="entry name" value="SCP DOMAIN-CONTAINING PROTEIN"/>
    <property type="match status" value="1"/>
</dbReference>
<evidence type="ECO:0000256" key="2">
    <source>
        <dbReference type="SAM" id="SignalP"/>
    </source>
</evidence>
<keyword evidence="2" id="KW-0732">Signal</keyword>
<dbReference type="CDD" id="cd05379">
    <property type="entry name" value="CAP_bacterial"/>
    <property type="match status" value="1"/>
</dbReference>